<gene>
    <name evidence="2" type="ORF">OIDMADRAFT_27959</name>
</gene>
<dbReference type="Proteomes" id="UP000054321">
    <property type="component" value="Unassembled WGS sequence"/>
</dbReference>
<organism evidence="2 3">
    <name type="scientific">Oidiodendron maius (strain Zn)</name>
    <dbReference type="NCBI Taxonomy" id="913774"/>
    <lineage>
        <taxon>Eukaryota</taxon>
        <taxon>Fungi</taxon>
        <taxon>Dikarya</taxon>
        <taxon>Ascomycota</taxon>
        <taxon>Pezizomycotina</taxon>
        <taxon>Leotiomycetes</taxon>
        <taxon>Leotiomycetes incertae sedis</taxon>
        <taxon>Myxotrichaceae</taxon>
        <taxon>Oidiodendron</taxon>
    </lineage>
</organism>
<dbReference type="HOGENOM" id="CLU_1082198_0_0_1"/>
<dbReference type="AlphaFoldDB" id="A0A0C3HHK5"/>
<dbReference type="EMBL" id="KN832875">
    <property type="protein sequence ID" value="KIN01817.1"/>
    <property type="molecule type" value="Genomic_DNA"/>
</dbReference>
<sequence length="257" mass="27409">MQLVPGLEKPLVDLFPALPAAQDVRTGMGVSCPQLPPVASLSLSLSFELAIAGPETSDKAEDSVVEKARKGTSRAARRAPFSNCLLPLRPLRTIIVPGIGTGRLPPRYMQIGSQRDTGACLGQSGINKLAAAPPAPVASRPRSQHHQEQEQEQQQQPAAASHCIPALDGRSTVLQAFSFCPRLEPAGPSPFTRSAPLRRAALSTSNRVFAAPSIAEEQEETRARETKEGDPPVSRLPVGSRSVRLGLLWSSFFLGLS</sequence>
<reference evidence="2 3" key="1">
    <citation type="submission" date="2014-04" db="EMBL/GenBank/DDBJ databases">
        <authorList>
            <consortium name="DOE Joint Genome Institute"/>
            <person name="Kuo A."/>
            <person name="Martino E."/>
            <person name="Perotto S."/>
            <person name="Kohler A."/>
            <person name="Nagy L.G."/>
            <person name="Floudas D."/>
            <person name="Copeland A."/>
            <person name="Barry K.W."/>
            <person name="Cichocki N."/>
            <person name="Veneault-Fourrey C."/>
            <person name="LaButti K."/>
            <person name="Lindquist E.A."/>
            <person name="Lipzen A."/>
            <person name="Lundell T."/>
            <person name="Morin E."/>
            <person name="Murat C."/>
            <person name="Sun H."/>
            <person name="Tunlid A."/>
            <person name="Henrissat B."/>
            <person name="Grigoriev I.V."/>
            <person name="Hibbett D.S."/>
            <person name="Martin F."/>
            <person name="Nordberg H.P."/>
            <person name="Cantor M.N."/>
            <person name="Hua S.X."/>
        </authorList>
    </citation>
    <scope>NUCLEOTIDE SEQUENCE [LARGE SCALE GENOMIC DNA]</scope>
    <source>
        <strain evidence="2 3">Zn</strain>
    </source>
</reference>
<feature type="compositionally biased region" description="Basic and acidic residues" evidence="1">
    <location>
        <begin position="220"/>
        <end position="230"/>
    </location>
</feature>
<evidence type="ECO:0000256" key="1">
    <source>
        <dbReference type="SAM" id="MobiDB-lite"/>
    </source>
</evidence>
<evidence type="ECO:0000313" key="2">
    <source>
        <dbReference type="EMBL" id="KIN01817.1"/>
    </source>
</evidence>
<proteinExistence type="predicted"/>
<name>A0A0C3HHK5_OIDMZ</name>
<evidence type="ECO:0000313" key="3">
    <source>
        <dbReference type="Proteomes" id="UP000054321"/>
    </source>
</evidence>
<keyword evidence="3" id="KW-1185">Reference proteome</keyword>
<feature type="region of interest" description="Disordered" evidence="1">
    <location>
        <begin position="210"/>
        <end position="235"/>
    </location>
</feature>
<feature type="region of interest" description="Disordered" evidence="1">
    <location>
        <begin position="132"/>
        <end position="161"/>
    </location>
</feature>
<reference evidence="3" key="2">
    <citation type="submission" date="2015-01" db="EMBL/GenBank/DDBJ databases">
        <title>Evolutionary Origins and Diversification of the Mycorrhizal Mutualists.</title>
        <authorList>
            <consortium name="DOE Joint Genome Institute"/>
            <consortium name="Mycorrhizal Genomics Consortium"/>
            <person name="Kohler A."/>
            <person name="Kuo A."/>
            <person name="Nagy L.G."/>
            <person name="Floudas D."/>
            <person name="Copeland A."/>
            <person name="Barry K.W."/>
            <person name="Cichocki N."/>
            <person name="Veneault-Fourrey C."/>
            <person name="LaButti K."/>
            <person name="Lindquist E.A."/>
            <person name="Lipzen A."/>
            <person name="Lundell T."/>
            <person name="Morin E."/>
            <person name="Murat C."/>
            <person name="Riley R."/>
            <person name="Ohm R."/>
            <person name="Sun H."/>
            <person name="Tunlid A."/>
            <person name="Henrissat B."/>
            <person name="Grigoriev I.V."/>
            <person name="Hibbett D.S."/>
            <person name="Martin F."/>
        </authorList>
    </citation>
    <scope>NUCLEOTIDE SEQUENCE [LARGE SCALE GENOMIC DNA]</scope>
    <source>
        <strain evidence="3">Zn</strain>
    </source>
</reference>
<protein>
    <submittedName>
        <fullName evidence="2">Uncharacterized protein</fullName>
    </submittedName>
</protein>
<dbReference type="InParanoid" id="A0A0C3HHK5"/>
<accession>A0A0C3HHK5</accession>